<accession>A0A8J4E370</accession>
<protein>
    <recommendedName>
        <fullName evidence="3">DUF3566 domain-containing protein</fullName>
    </recommendedName>
</protein>
<keyword evidence="2" id="KW-1133">Transmembrane helix</keyword>
<evidence type="ECO:0000259" key="3">
    <source>
        <dbReference type="Pfam" id="PF12089"/>
    </source>
</evidence>
<feature type="compositionally biased region" description="Pro residues" evidence="1">
    <location>
        <begin position="111"/>
        <end position="130"/>
    </location>
</feature>
<name>A0A8J4E370_9ACTN</name>
<dbReference type="EMBL" id="BOPG01000048">
    <property type="protein sequence ID" value="GIJ59653.1"/>
    <property type="molecule type" value="Genomic_DNA"/>
</dbReference>
<keyword evidence="2" id="KW-0812">Transmembrane</keyword>
<keyword evidence="2" id="KW-0472">Membrane</keyword>
<sequence>MTETQAAANARAAEAAAGKAGTSDQEPPTAARGTGSGASPGAASGGSPGSGPGNRPSLAKPEDRPSDGARSGPRPAGPGAPPPSSAPPAAPPRSDFGRPVGTVPAASGPPGTGPIAPPVAGPVFFPPPPAGAASGSPAPTSGPPRPVSGSAAGRAVVGRAVVGEATGSAPAFTRAPGMAPPPDVLVPSQGGDSVGTQALPTGVGAAGRPVGASARGAASVGARPPGTEHDRETTGPITGAARVTEAVRAARATVAGAASSRAGAGGTRRARLHIKRIDPWSMMKFSFAVSLVLFFVAVVATSVLYLALDAMGVFDEVNKALAELVGNAGGTAGDGFKITAKGVVGGSALLGAVNVVLFTALATLGAFIYNVCADLVGGIELTLAEKD</sequence>
<feature type="compositionally biased region" description="Low complexity" evidence="1">
    <location>
        <begin position="1"/>
        <end position="20"/>
    </location>
</feature>
<organism evidence="4 5">
    <name type="scientific">Virgisporangium aurantiacum</name>
    <dbReference type="NCBI Taxonomy" id="175570"/>
    <lineage>
        <taxon>Bacteria</taxon>
        <taxon>Bacillati</taxon>
        <taxon>Actinomycetota</taxon>
        <taxon>Actinomycetes</taxon>
        <taxon>Micromonosporales</taxon>
        <taxon>Micromonosporaceae</taxon>
        <taxon>Virgisporangium</taxon>
    </lineage>
</organism>
<evidence type="ECO:0000256" key="1">
    <source>
        <dbReference type="SAM" id="MobiDB-lite"/>
    </source>
</evidence>
<feature type="region of interest" description="Disordered" evidence="1">
    <location>
        <begin position="170"/>
        <end position="235"/>
    </location>
</feature>
<dbReference type="AlphaFoldDB" id="A0A8J4E370"/>
<evidence type="ECO:0000256" key="2">
    <source>
        <dbReference type="SAM" id="Phobius"/>
    </source>
</evidence>
<dbReference type="Proteomes" id="UP000612585">
    <property type="component" value="Unassembled WGS sequence"/>
</dbReference>
<proteinExistence type="predicted"/>
<feature type="transmembrane region" description="Helical" evidence="2">
    <location>
        <begin position="348"/>
        <end position="369"/>
    </location>
</feature>
<feature type="domain" description="DUF3566" evidence="3">
    <location>
        <begin position="268"/>
        <end position="385"/>
    </location>
</feature>
<feature type="compositionally biased region" description="Low complexity" evidence="1">
    <location>
        <begin position="99"/>
        <end position="109"/>
    </location>
</feature>
<feature type="compositionally biased region" description="Low complexity" evidence="1">
    <location>
        <begin position="202"/>
        <end position="225"/>
    </location>
</feature>
<dbReference type="InterPro" id="IPR021949">
    <property type="entry name" value="DUF3566_TM"/>
</dbReference>
<feature type="compositionally biased region" description="Gly residues" evidence="1">
    <location>
        <begin position="34"/>
        <end position="52"/>
    </location>
</feature>
<evidence type="ECO:0000313" key="5">
    <source>
        <dbReference type="Proteomes" id="UP000612585"/>
    </source>
</evidence>
<feature type="region of interest" description="Disordered" evidence="1">
    <location>
        <begin position="1"/>
        <end position="152"/>
    </location>
</feature>
<dbReference type="Pfam" id="PF12089">
    <property type="entry name" value="DUF3566"/>
    <property type="match status" value="1"/>
</dbReference>
<reference evidence="4" key="1">
    <citation type="submission" date="2021-01" db="EMBL/GenBank/DDBJ databases">
        <title>Whole genome shotgun sequence of Virgisporangium aurantiacum NBRC 16421.</title>
        <authorList>
            <person name="Komaki H."/>
            <person name="Tamura T."/>
        </authorList>
    </citation>
    <scope>NUCLEOTIDE SEQUENCE</scope>
    <source>
        <strain evidence="4">NBRC 16421</strain>
    </source>
</reference>
<feature type="compositionally biased region" description="Pro residues" evidence="1">
    <location>
        <begin position="75"/>
        <end position="91"/>
    </location>
</feature>
<keyword evidence="5" id="KW-1185">Reference proteome</keyword>
<gene>
    <name evidence="4" type="ORF">Vau01_071690</name>
</gene>
<feature type="compositionally biased region" description="Polar residues" evidence="1">
    <location>
        <begin position="190"/>
        <end position="199"/>
    </location>
</feature>
<feature type="transmembrane region" description="Helical" evidence="2">
    <location>
        <begin position="285"/>
        <end position="308"/>
    </location>
</feature>
<evidence type="ECO:0000313" key="4">
    <source>
        <dbReference type="EMBL" id="GIJ59653.1"/>
    </source>
</evidence>
<comment type="caution">
    <text evidence="4">The sequence shown here is derived from an EMBL/GenBank/DDBJ whole genome shotgun (WGS) entry which is preliminary data.</text>
</comment>